<accession>A0ABS4YBD0</accession>
<protein>
    <recommendedName>
        <fullName evidence="3">DinB family protein</fullName>
    </recommendedName>
</protein>
<reference evidence="1 2" key="1">
    <citation type="submission" date="2021-03" db="EMBL/GenBank/DDBJ databases">
        <title>Sequencing the genomes of 1000 actinobacteria strains.</title>
        <authorList>
            <person name="Klenk H.-P."/>
        </authorList>
    </citation>
    <scope>NUCLEOTIDE SEQUENCE [LARGE SCALE GENOMIC DNA]</scope>
    <source>
        <strain evidence="1 2">DSM 41480</strain>
    </source>
</reference>
<dbReference type="EMBL" id="JAGIOH010000001">
    <property type="protein sequence ID" value="MBP2405815.1"/>
    <property type="molecule type" value="Genomic_DNA"/>
</dbReference>
<dbReference type="InterPro" id="IPR034660">
    <property type="entry name" value="DinB/YfiT-like"/>
</dbReference>
<evidence type="ECO:0000313" key="1">
    <source>
        <dbReference type="EMBL" id="MBP2405815.1"/>
    </source>
</evidence>
<keyword evidence="2" id="KW-1185">Reference proteome</keyword>
<dbReference type="InterPro" id="IPR007061">
    <property type="entry name" value="MST-like"/>
</dbReference>
<sequence>MINPTRTTVGPERQLLEYMLDHNRVELIDTVRGLSEEEARQRLVPSMTTSIGLVKHAAFAERNWFQRVLAGLPDSECDGAMVGEASFEVSDDETVADVIAEFERAGDRARTIAAGIDLDATREHPLFGTVSLRWIYLLMIQEFARHAGHSDILREQTLKRGPESRTHSDAAG</sequence>
<dbReference type="GeneID" id="91572144"/>
<evidence type="ECO:0008006" key="3">
    <source>
        <dbReference type="Google" id="ProtNLM"/>
    </source>
</evidence>
<dbReference type="SUPFAM" id="SSF109854">
    <property type="entry name" value="DinB/YfiT-like putative metalloenzymes"/>
    <property type="match status" value="1"/>
</dbReference>
<dbReference type="RefSeq" id="WP_209517294.1">
    <property type="nucleotide sequence ID" value="NZ_JAGIOH010000001.1"/>
</dbReference>
<dbReference type="Pfam" id="PF04978">
    <property type="entry name" value="MST"/>
    <property type="match status" value="1"/>
</dbReference>
<dbReference type="Proteomes" id="UP001519291">
    <property type="component" value="Unassembled WGS sequence"/>
</dbReference>
<organism evidence="1 2">
    <name type="scientific">Streptomyces syringium</name>
    <dbReference type="NCBI Taxonomy" id="76729"/>
    <lineage>
        <taxon>Bacteria</taxon>
        <taxon>Bacillati</taxon>
        <taxon>Actinomycetota</taxon>
        <taxon>Actinomycetes</taxon>
        <taxon>Kitasatosporales</taxon>
        <taxon>Streptomycetaceae</taxon>
        <taxon>Streptomyces</taxon>
    </lineage>
</organism>
<name>A0ABS4YBD0_9ACTN</name>
<proteinExistence type="predicted"/>
<comment type="caution">
    <text evidence="1">The sequence shown here is derived from an EMBL/GenBank/DDBJ whole genome shotgun (WGS) entry which is preliminary data.</text>
</comment>
<dbReference type="Gene3D" id="1.20.120.450">
    <property type="entry name" value="dinb family like domain"/>
    <property type="match status" value="1"/>
</dbReference>
<gene>
    <name evidence="1" type="ORF">JO379_005284</name>
</gene>
<evidence type="ECO:0000313" key="2">
    <source>
        <dbReference type="Proteomes" id="UP001519291"/>
    </source>
</evidence>